<evidence type="ECO:0000256" key="6">
    <source>
        <dbReference type="ARBA" id="ARBA00022884"/>
    </source>
</evidence>
<evidence type="ECO:0000313" key="9">
    <source>
        <dbReference type="EMBL" id="PIR02119.1"/>
    </source>
</evidence>
<dbReference type="EC" id="3.1.26.5" evidence="7 8"/>
<keyword evidence="2 7" id="KW-0819">tRNA processing</keyword>
<dbReference type="NCBIfam" id="TIGR00188">
    <property type="entry name" value="rnpA"/>
    <property type="match status" value="1"/>
</dbReference>
<keyword evidence="5 7" id="KW-0378">Hydrolase</keyword>
<comment type="caution">
    <text evidence="9">The sequence shown here is derived from an EMBL/GenBank/DDBJ whole genome shotgun (WGS) entry which is preliminary data.</text>
</comment>
<evidence type="ECO:0000256" key="5">
    <source>
        <dbReference type="ARBA" id="ARBA00022801"/>
    </source>
</evidence>
<dbReference type="Proteomes" id="UP000231139">
    <property type="component" value="Unassembled WGS sequence"/>
</dbReference>
<comment type="function">
    <text evidence="1 7">RNaseP catalyzes the removal of the 5'-leader sequence from pre-tRNA to produce the mature 5'-terminus. It can also cleave other RNA substrates such as 4.5S RNA. The protein component plays an auxiliary but essential role in vivo by binding to the 5'-leader sequence and broadening the substrate specificity of the ribozyme.</text>
</comment>
<organism evidence="9 10">
    <name type="scientific">Candidatus Nealsonbacteria bacterium CG11_big_fil_rev_8_21_14_0_20_35_11</name>
    <dbReference type="NCBI Taxonomy" id="1974713"/>
    <lineage>
        <taxon>Bacteria</taxon>
        <taxon>Candidatus Nealsoniibacteriota</taxon>
    </lineage>
</organism>
<dbReference type="InterPro" id="IPR014721">
    <property type="entry name" value="Ribsml_uS5_D2-typ_fold_subgr"/>
</dbReference>
<dbReference type="GO" id="GO:0000049">
    <property type="term" value="F:tRNA binding"/>
    <property type="evidence" value="ECO:0007669"/>
    <property type="project" value="UniProtKB-UniRule"/>
</dbReference>
<comment type="subunit">
    <text evidence="7">Consists of a catalytic RNA component (M1 or rnpB) and a protein subunit.</text>
</comment>
<dbReference type="PANTHER" id="PTHR33992:SF1">
    <property type="entry name" value="RIBONUCLEASE P PROTEIN COMPONENT"/>
    <property type="match status" value="1"/>
</dbReference>
<dbReference type="InterPro" id="IPR020539">
    <property type="entry name" value="RNase_P_CS"/>
</dbReference>
<dbReference type="Pfam" id="PF00825">
    <property type="entry name" value="Ribonuclease_P"/>
    <property type="match status" value="1"/>
</dbReference>
<keyword evidence="6 7" id="KW-0694">RNA-binding</keyword>
<dbReference type="GO" id="GO:0004526">
    <property type="term" value="F:ribonuclease P activity"/>
    <property type="evidence" value="ECO:0007669"/>
    <property type="project" value="UniProtKB-UniRule"/>
</dbReference>
<protein>
    <recommendedName>
        <fullName evidence="7 8">Ribonuclease P protein component</fullName>
        <shortName evidence="7">RNase P protein</shortName>
        <shortName evidence="7">RNaseP protein</shortName>
        <ecNumber evidence="7 8">3.1.26.5</ecNumber>
    </recommendedName>
    <alternativeName>
        <fullName evidence="7">Protein C5</fullName>
    </alternativeName>
</protein>
<sequence length="135" mass="15430">MVLPKANRLKKKKDFEKVFKQGKGAKEDFLILKFVKNNLNQSRFGIIVSQKISKKAILRNKVKRRIRESIKMELAEIKNGFDITLIAVPGLETKSFHEIKGMIDKIFAKTKILKIHPVVRQDAPSNDGAKSKSKK</sequence>
<evidence type="ECO:0000256" key="3">
    <source>
        <dbReference type="ARBA" id="ARBA00022722"/>
    </source>
</evidence>
<dbReference type="SUPFAM" id="SSF54211">
    <property type="entry name" value="Ribosomal protein S5 domain 2-like"/>
    <property type="match status" value="1"/>
</dbReference>
<dbReference type="GO" id="GO:0030677">
    <property type="term" value="C:ribonuclease P complex"/>
    <property type="evidence" value="ECO:0007669"/>
    <property type="project" value="TreeGrafter"/>
</dbReference>
<evidence type="ECO:0000256" key="1">
    <source>
        <dbReference type="ARBA" id="ARBA00002663"/>
    </source>
</evidence>
<keyword evidence="3 7" id="KW-0540">Nuclease</keyword>
<evidence type="ECO:0000256" key="2">
    <source>
        <dbReference type="ARBA" id="ARBA00022694"/>
    </source>
</evidence>
<dbReference type="GO" id="GO:0001682">
    <property type="term" value="P:tRNA 5'-leader removal"/>
    <property type="evidence" value="ECO:0007669"/>
    <property type="project" value="UniProtKB-UniRule"/>
</dbReference>
<dbReference type="GO" id="GO:0042781">
    <property type="term" value="F:3'-tRNA processing endoribonuclease activity"/>
    <property type="evidence" value="ECO:0007669"/>
    <property type="project" value="TreeGrafter"/>
</dbReference>
<dbReference type="InterPro" id="IPR000100">
    <property type="entry name" value="RNase_P"/>
</dbReference>
<evidence type="ECO:0000256" key="4">
    <source>
        <dbReference type="ARBA" id="ARBA00022759"/>
    </source>
</evidence>
<evidence type="ECO:0000256" key="8">
    <source>
        <dbReference type="NCBIfam" id="TIGR00188"/>
    </source>
</evidence>
<dbReference type="InterPro" id="IPR020568">
    <property type="entry name" value="Ribosomal_Su5_D2-typ_SF"/>
</dbReference>
<accession>A0A2H0MZN0</accession>
<dbReference type="AlphaFoldDB" id="A0A2H0MZN0"/>
<keyword evidence="4 7" id="KW-0255">Endonuclease</keyword>
<gene>
    <name evidence="7 9" type="primary">rnpA</name>
    <name evidence="9" type="ORF">COV62_02270</name>
</gene>
<dbReference type="PANTHER" id="PTHR33992">
    <property type="entry name" value="RIBONUCLEASE P PROTEIN COMPONENT"/>
    <property type="match status" value="1"/>
</dbReference>
<name>A0A2H0MZN0_9BACT</name>
<dbReference type="EMBL" id="PCWK01000051">
    <property type="protein sequence ID" value="PIR02119.1"/>
    <property type="molecule type" value="Genomic_DNA"/>
</dbReference>
<proteinExistence type="inferred from homology"/>
<comment type="similarity">
    <text evidence="7">Belongs to the RnpA family.</text>
</comment>
<dbReference type="Gene3D" id="3.30.230.10">
    <property type="match status" value="1"/>
</dbReference>
<comment type="catalytic activity">
    <reaction evidence="7">
        <text>Endonucleolytic cleavage of RNA, removing 5'-extranucleotides from tRNA precursor.</text>
        <dbReference type="EC" id="3.1.26.5"/>
    </reaction>
</comment>
<reference evidence="9 10" key="1">
    <citation type="submission" date="2017-09" db="EMBL/GenBank/DDBJ databases">
        <title>Depth-based differentiation of microbial function through sediment-hosted aquifers and enrichment of novel symbionts in the deep terrestrial subsurface.</title>
        <authorList>
            <person name="Probst A.J."/>
            <person name="Ladd B."/>
            <person name="Jarett J.K."/>
            <person name="Geller-Mcgrath D.E."/>
            <person name="Sieber C.M."/>
            <person name="Emerson J.B."/>
            <person name="Anantharaman K."/>
            <person name="Thomas B.C."/>
            <person name="Malmstrom R."/>
            <person name="Stieglmeier M."/>
            <person name="Klingl A."/>
            <person name="Woyke T."/>
            <person name="Ryan C.M."/>
            <person name="Banfield J.F."/>
        </authorList>
    </citation>
    <scope>NUCLEOTIDE SEQUENCE [LARGE SCALE GENOMIC DNA]</scope>
    <source>
        <strain evidence="9">CG11_big_fil_rev_8_21_14_0_20_35_11</strain>
    </source>
</reference>
<dbReference type="HAMAP" id="MF_00227">
    <property type="entry name" value="RNase_P"/>
    <property type="match status" value="1"/>
</dbReference>
<evidence type="ECO:0000256" key="7">
    <source>
        <dbReference type="HAMAP-Rule" id="MF_00227"/>
    </source>
</evidence>
<evidence type="ECO:0000313" key="10">
    <source>
        <dbReference type="Proteomes" id="UP000231139"/>
    </source>
</evidence>
<dbReference type="PROSITE" id="PS00648">
    <property type="entry name" value="RIBONUCLEASE_P"/>
    <property type="match status" value="1"/>
</dbReference>